<dbReference type="AlphaFoldDB" id="A0A7C8ZNX5"/>
<dbReference type="Gene3D" id="1.25.40.10">
    <property type="entry name" value="Tetratricopeptide repeat domain"/>
    <property type="match status" value="1"/>
</dbReference>
<organism evidence="1">
    <name type="scientific">Opuntia streptacantha</name>
    <name type="common">Prickly pear cactus</name>
    <name type="synonym">Opuntia cardona</name>
    <dbReference type="NCBI Taxonomy" id="393608"/>
    <lineage>
        <taxon>Eukaryota</taxon>
        <taxon>Viridiplantae</taxon>
        <taxon>Streptophyta</taxon>
        <taxon>Embryophyta</taxon>
        <taxon>Tracheophyta</taxon>
        <taxon>Spermatophyta</taxon>
        <taxon>Magnoliopsida</taxon>
        <taxon>eudicotyledons</taxon>
        <taxon>Gunneridae</taxon>
        <taxon>Pentapetalae</taxon>
        <taxon>Caryophyllales</taxon>
        <taxon>Cactineae</taxon>
        <taxon>Cactaceae</taxon>
        <taxon>Opuntioideae</taxon>
        <taxon>Opuntia</taxon>
    </lineage>
</organism>
<sequence length="105" mass="11588">MNLICHSQSAKHLAEDAAKQLINLNQQLAKFNRTHSFYECLCLFQQINSFGIVKPDHYSLSAALTASANISNLRFGNQLHAHAISTGLKAHPHVSNTLLSLYAKS</sequence>
<dbReference type="InterPro" id="IPR011990">
    <property type="entry name" value="TPR-like_helical_dom_sf"/>
</dbReference>
<evidence type="ECO:0000313" key="1">
    <source>
        <dbReference type="EMBL" id="MBA4647774.1"/>
    </source>
</evidence>
<dbReference type="GO" id="GO:0009451">
    <property type="term" value="P:RNA modification"/>
    <property type="evidence" value="ECO:0007669"/>
    <property type="project" value="InterPro"/>
</dbReference>
<dbReference type="PANTHER" id="PTHR47926:SF347">
    <property type="entry name" value="PENTATRICOPEPTIDE REPEAT-CONTAINING PROTEIN"/>
    <property type="match status" value="1"/>
</dbReference>
<reference evidence="1" key="2">
    <citation type="submission" date="2020-07" db="EMBL/GenBank/DDBJ databases">
        <authorList>
            <person name="Vera ALvarez R."/>
            <person name="Arias-Moreno D.M."/>
            <person name="Jimenez-Jacinto V."/>
            <person name="Jimenez-Bremont J.F."/>
            <person name="Swaminathan K."/>
            <person name="Moose S.P."/>
            <person name="Guerrero-Gonzalez M.L."/>
            <person name="Marino-Ramirez L."/>
            <person name="Landsman D."/>
            <person name="Rodriguez-Kessler M."/>
            <person name="Delgado-Sanchez P."/>
        </authorList>
    </citation>
    <scope>NUCLEOTIDE SEQUENCE</scope>
    <source>
        <tissue evidence="1">Cladode</tissue>
    </source>
</reference>
<proteinExistence type="predicted"/>
<dbReference type="GO" id="GO:0003723">
    <property type="term" value="F:RNA binding"/>
    <property type="evidence" value="ECO:0007669"/>
    <property type="project" value="InterPro"/>
</dbReference>
<dbReference type="PANTHER" id="PTHR47926">
    <property type="entry name" value="PENTATRICOPEPTIDE REPEAT-CONTAINING PROTEIN"/>
    <property type="match status" value="1"/>
</dbReference>
<dbReference type="EMBL" id="GISG01152357">
    <property type="protein sequence ID" value="MBA4647774.1"/>
    <property type="molecule type" value="Transcribed_RNA"/>
</dbReference>
<dbReference type="InterPro" id="IPR046960">
    <property type="entry name" value="PPR_At4g14850-like_plant"/>
</dbReference>
<name>A0A7C8ZNX5_OPUST</name>
<protein>
    <submittedName>
        <fullName evidence="1">Uncharacterized protein</fullName>
    </submittedName>
</protein>
<accession>A0A7C8ZNX5</accession>
<reference evidence="1" key="1">
    <citation type="journal article" date="2013" name="J. Plant Res.">
        <title>Effect of fungi and light on seed germination of three Opuntia species from semiarid lands of central Mexico.</title>
        <authorList>
            <person name="Delgado-Sanchez P."/>
            <person name="Jimenez-Bremont J.F."/>
            <person name="Guerrero-Gonzalez Mde L."/>
            <person name="Flores J."/>
        </authorList>
    </citation>
    <scope>NUCLEOTIDE SEQUENCE</scope>
    <source>
        <tissue evidence="1">Cladode</tissue>
    </source>
</reference>